<evidence type="ECO:0000313" key="2">
    <source>
        <dbReference type="EMBL" id="CAL5219779.1"/>
    </source>
</evidence>
<evidence type="ECO:0000313" key="3">
    <source>
        <dbReference type="Proteomes" id="UP001497392"/>
    </source>
</evidence>
<dbReference type="EMBL" id="CAXHTA020000002">
    <property type="protein sequence ID" value="CAL5219779.1"/>
    <property type="molecule type" value="Genomic_DNA"/>
</dbReference>
<dbReference type="PANTHER" id="PTHR45752">
    <property type="entry name" value="LEUCINE-RICH REPEAT-CONTAINING"/>
    <property type="match status" value="1"/>
</dbReference>
<dbReference type="Proteomes" id="UP001497392">
    <property type="component" value="Unassembled WGS sequence"/>
</dbReference>
<keyword evidence="3" id="KW-1185">Reference proteome</keyword>
<organism evidence="2 3">
    <name type="scientific">Coccomyxa viridis</name>
    <dbReference type="NCBI Taxonomy" id="1274662"/>
    <lineage>
        <taxon>Eukaryota</taxon>
        <taxon>Viridiplantae</taxon>
        <taxon>Chlorophyta</taxon>
        <taxon>core chlorophytes</taxon>
        <taxon>Trebouxiophyceae</taxon>
        <taxon>Trebouxiophyceae incertae sedis</taxon>
        <taxon>Coccomyxaceae</taxon>
        <taxon>Coccomyxa</taxon>
    </lineage>
</organism>
<gene>
    <name evidence="2" type="primary">g1683</name>
    <name evidence="2" type="ORF">VP750_LOCUS1438</name>
</gene>
<proteinExistence type="predicted"/>
<sequence>MNGGIYDRITGLKIGLSETGTRSEASSQQGQTYCLHEILNEDIFRQVLQHFPSVRSRVLLSHVCHSWRHYVGISWSCVELVGPDLPRQLSWIRKQPCQDILQELRIAGRRSGNVQPLRLDLAQTLGHFTQLKALVLCPKGGFAVTQQHVRAMADLAELTSLQTQYTLPNVHQDADLEEFAALTGLKHLDIAFVQPAAASLSSSLSALTGLSFLGLDRLLSLKQQEGCSGGALSSLLQHLRHLNLQVAGDLDLEMRAPCLKSLRLTCGQAACREPAQLPQLRCLYQESPRLRAADLLSCRNLQRVETGTFCTVTRSHIEAFGRSAALENLSVSHYVPEAGPFSLEEFACLTGLRSLDLKFTAHGNKYYMAPGLCALEHLTSLSLCPSTDSSLCGSIEHAPNLKRLKLTSTSRSSLLHSKTLTSLTIGSHNGYGYAPEEVISLGAFPALEELHLSDMLEVDAGPGVAARSRFHMPHSLTNLKVLTVDLAYHKAADPLTTHTPRDSDDITRFLAGITSMCTRLRVLKVTAIRRAVSVDLAQMAVQHLALACKELTLVTATDSPSHSRSSGPCNIPASLHFLFAAAPHPTLRQLADWEAHRSFISSGDLYLNQELQEWKLGKPHPHDLATHAAFGSLQTVYDNGFYL</sequence>
<dbReference type="PANTHER" id="PTHR45752:SF187">
    <property type="entry name" value="LEUCINE-RICH REPEAT AND IQ DOMAIN-CONTAINING PROTEIN 4"/>
    <property type="match status" value="1"/>
</dbReference>
<accession>A0ABP1FKR0</accession>
<evidence type="ECO:0000256" key="1">
    <source>
        <dbReference type="ARBA" id="ARBA00004430"/>
    </source>
</evidence>
<dbReference type="SUPFAM" id="SSF52058">
    <property type="entry name" value="L domain-like"/>
    <property type="match status" value="1"/>
</dbReference>
<reference evidence="2 3" key="1">
    <citation type="submission" date="2024-06" db="EMBL/GenBank/DDBJ databases">
        <authorList>
            <person name="Kraege A."/>
            <person name="Thomma B."/>
        </authorList>
    </citation>
    <scope>NUCLEOTIDE SEQUENCE [LARGE SCALE GENOMIC DNA]</scope>
</reference>
<dbReference type="InterPro" id="IPR032675">
    <property type="entry name" value="LRR_dom_sf"/>
</dbReference>
<protein>
    <submittedName>
        <fullName evidence="2">G1683 protein</fullName>
    </submittedName>
</protein>
<name>A0ABP1FKR0_9CHLO</name>
<dbReference type="Gene3D" id="3.80.10.10">
    <property type="entry name" value="Ribonuclease Inhibitor"/>
    <property type="match status" value="1"/>
</dbReference>
<comment type="caution">
    <text evidence="2">The sequence shown here is derived from an EMBL/GenBank/DDBJ whole genome shotgun (WGS) entry which is preliminary data.</text>
</comment>
<dbReference type="InterPro" id="IPR050715">
    <property type="entry name" value="LRR-SigEffector_domain"/>
</dbReference>
<comment type="subcellular location">
    <subcellularLocation>
        <location evidence="1">Cytoplasm</location>
        <location evidence="1">Cytoskeleton</location>
        <location evidence="1">Cilium axoneme</location>
    </subcellularLocation>
</comment>